<dbReference type="EMBL" id="CM042886">
    <property type="protein sequence ID" value="KAI4340524.1"/>
    <property type="molecule type" value="Genomic_DNA"/>
</dbReference>
<proteinExistence type="predicted"/>
<accession>A0ACB9NYL2</accession>
<reference evidence="2" key="1">
    <citation type="journal article" date="2023" name="Front. Plant Sci.">
        <title>Chromosomal-level genome assembly of Melastoma candidum provides insights into trichome evolution.</title>
        <authorList>
            <person name="Zhong Y."/>
            <person name="Wu W."/>
            <person name="Sun C."/>
            <person name="Zou P."/>
            <person name="Liu Y."/>
            <person name="Dai S."/>
            <person name="Zhou R."/>
        </authorList>
    </citation>
    <scope>NUCLEOTIDE SEQUENCE [LARGE SCALE GENOMIC DNA]</scope>
</reference>
<comment type="caution">
    <text evidence="1">The sequence shown here is derived from an EMBL/GenBank/DDBJ whole genome shotgun (WGS) entry which is preliminary data.</text>
</comment>
<evidence type="ECO:0000313" key="2">
    <source>
        <dbReference type="Proteomes" id="UP001057402"/>
    </source>
</evidence>
<sequence>MKREMTKRFLPERYRHDLFIILNLLQQSSSVSEYTREFEQLMFQCDIVEPTEQTIARYIKGLKTHVADAVELHPYWIFADEREFVLETNSSSSSRTPISSKNKDKAQVEVRSAPNSDVSKRCFKCQGVGHIASERPNRRTVTIMELSEDDKVFGREGEPIWDGQEEVVKEPNDGELLVIQKTLNANVVPDEVD</sequence>
<gene>
    <name evidence="1" type="ORF">MLD38_025351</name>
</gene>
<organism evidence="1 2">
    <name type="scientific">Melastoma candidum</name>
    <dbReference type="NCBI Taxonomy" id="119954"/>
    <lineage>
        <taxon>Eukaryota</taxon>
        <taxon>Viridiplantae</taxon>
        <taxon>Streptophyta</taxon>
        <taxon>Embryophyta</taxon>
        <taxon>Tracheophyta</taxon>
        <taxon>Spermatophyta</taxon>
        <taxon>Magnoliopsida</taxon>
        <taxon>eudicotyledons</taxon>
        <taxon>Gunneridae</taxon>
        <taxon>Pentapetalae</taxon>
        <taxon>rosids</taxon>
        <taxon>malvids</taxon>
        <taxon>Myrtales</taxon>
        <taxon>Melastomataceae</taxon>
        <taxon>Melastomatoideae</taxon>
        <taxon>Melastomateae</taxon>
        <taxon>Melastoma</taxon>
    </lineage>
</organism>
<dbReference type="Proteomes" id="UP001057402">
    <property type="component" value="Chromosome 7"/>
</dbReference>
<keyword evidence="2" id="KW-1185">Reference proteome</keyword>
<evidence type="ECO:0000313" key="1">
    <source>
        <dbReference type="EMBL" id="KAI4340524.1"/>
    </source>
</evidence>
<protein>
    <submittedName>
        <fullName evidence="1">Uncharacterized protein</fullName>
    </submittedName>
</protein>
<name>A0ACB9NYL2_9MYRT</name>